<accession>A0A3B0ZSW4</accession>
<feature type="domain" description="Sulfide dehydrogenase [flavocytochrome c] flavoprotein chain central" evidence="5">
    <location>
        <begin position="167"/>
        <end position="282"/>
    </location>
</feature>
<dbReference type="SUPFAM" id="SSF55424">
    <property type="entry name" value="FAD/NAD-linked reductases, dimerisation (C-terminal) domain"/>
    <property type="match status" value="1"/>
</dbReference>
<evidence type="ECO:0000259" key="3">
    <source>
        <dbReference type="Pfam" id="PF07992"/>
    </source>
</evidence>
<evidence type="ECO:0000259" key="5">
    <source>
        <dbReference type="Pfam" id="PF21706"/>
    </source>
</evidence>
<dbReference type="GO" id="GO:0050660">
    <property type="term" value="F:flavin adenine dinucleotide binding"/>
    <property type="evidence" value="ECO:0007669"/>
    <property type="project" value="InterPro"/>
</dbReference>
<reference evidence="6" key="1">
    <citation type="submission" date="2018-06" db="EMBL/GenBank/DDBJ databases">
        <authorList>
            <person name="Zhirakovskaya E."/>
        </authorList>
    </citation>
    <scope>NUCLEOTIDE SEQUENCE</scope>
</reference>
<name>A0A3B0ZSW4_9ZZZZ</name>
<dbReference type="Pfam" id="PF21706">
    <property type="entry name" value="FCSD_central"/>
    <property type="match status" value="1"/>
</dbReference>
<dbReference type="InterPro" id="IPR049386">
    <property type="entry name" value="FCSD_central"/>
</dbReference>
<organism evidence="6">
    <name type="scientific">hydrothermal vent metagenome</name>
    <dbReference type="NCBI Taxonomy" id="652676"/>
    <lineage>
        <taxon>unclassified sequences</taxon>
        <taxon>metagenomes</taxon>
        <taxon>ecological metagenomes</taxon>
    </lineage>
</organism>
<keyword evidence="1" id="KW-0285">Flavoprotein</keyword>
<dbReference type="SUPFAM" id="SSF51905">
    <property type="entry name" value="FAD/NAD(P)-binding domain"/>
    <property type="match status" value="2"/>
</dbReference>
<dbReference type="AlphaFoldDB" id="A0A3B0ZSW4"/>
<dbReference type="EMBL" id="UOFP01000051">
    <property type="protein sequence ID" value="VAW84524.1"/>
    <property type="molecule type" value="Genomic_DNA"/>
</dbReference>
<dbReference type="FunFam" id="3.50.50.60:FF:000234">
    <property type="entry name" value="Flavocytochrome C sulfide dehydrogenase"/>
    <property type="match status" value="1"/>
</dbReference>
<feature type="domain" description="FAD/NAD(P)-binding" evidence="3">
    <location>
        <begin position="36"/>
        <end position="149"/>
    </location>
</feature>
<dbReference type="InterPro" id="IPR052541">
    <property type="entry name" value="SQRD"/>
</dbReference>
<dbReference type="InterPro" id="IPR037092">
    <property type="entry name" value="FlavoCytC_S_DH_flav-bd_sf"/>
</dbReference>
<keyword evidence="2" id="KW-0274">FAD</keyword>
<dbReference type="InterPro" id="IPR036188">
    <property type="entry name" value="FAD/NAD-bd_sf"/>
</dbReference>
<protein>
    <submittedName>
        <fullName evidence="6">Flavocytochrome c:sulfide dehydrogenase</fullName>
    </submittedName>
</protein>
<dbReference type="GO" id="GO:0016491">
    <property type="term" value="F:oxidoreductase activity"/>
    <property type="evidence" value="ECO:0007669"/>
    <property type="project" value="InterPro"/>
</dbReference>
<proteinExistence type="predicted"/>
<dbReference type="InterPro" id="IPR016156">
    <property type="entry name" value="FAD/NAD-linked_Rdtase_dimer_sf"/>
</dbReference>
<sequence length="427" mass="46339">MSEWQRRDALKLLLASSGLALTACSGLSRVTKQRLRVVVIGAGFGGATAAKYIALNNPQIEVLLIERKKAFISGPFSNTVIAGMNGMDKITHPLQQLQTNHHINFLRATVTAVDPEQRKVWLTSGERIPYDRLVVSPGIDIRWNALEGYDQAASTLMPHAWQAGPQTLLLRQQLQAMPDGGVVVISSPADPFRCPPGPYERASLIAYYLKRHKPRSKILILDSKNGFAKQPLFEQGWQRLYPGMIEWVSLGGGGRVVAVEAAQGRVHTEIDEFKPDVANIIPPQQAGQIAQQAGLVDSTGWCPVNQQTFESHNIPGIYVIGDSSLAGYMPKSAYAANCQAKVCAQAVVADLVGEAPLEPTFINTCYSLLAPDYAISIAAVYRLRNGEIMPVNGAGGSTPIQATLDDLASEASYARGWYRNIVTDSFG</sequence>
<feature type="domain" description="Flavocytochrome c sulphide dehydrogenase flavin-binding" evidence="4">
    <location>
        <begin position="358"/>
        <end position="426"/>
    </location>
</feature>
<evidence type="ECO:0000256" key="1">
    <source>
        <dbReference type="ARBA" id="ARBA00022630"/>
    </source>
</evidence>
<gene>
    <name evidence="6" type="ORF">MNBD_GAMMA18-2382</name>
</gene>
<dbReference type="Gene3D" id="3.90.760.10">
    <property type="entry name" value="Flavocytochrome c sulphide dehydrogenase, flavin-binding domain"/>
    <property type="match status" value="1"/>
</dbReference>
<evidence type="ECO:0000256" key="2">
    <source>
        <dbReference type="ARBA" id="ARBA00022827"/>
    </source>
</evidence>
<dbReference type="PANTHER" id="PTHR43755:SF1">
    <property type="entry name" value="FAD-DEPENDENT PYRIDINE NUCLEOTIDE-DISULPHIDE OXIDOREDUCTASE"/>
    <property type="match status" value="1"/>
</dbReference>
<dbReference type="Gene3D" id="3.50.50.60">
    <property type="entry name" value="FAD/NAD(P)-binding domain"/>
    <property type="match status" value="2"/>
</dbReference>
<dbReference type="PROSITE" id="PS51257">
    <property type="entry name" value="PROKAR_LIPOPROTEIN"/>
    <property type="match status" value="1"/>
</dbReference>
<dbReference type="Pfam" id="PF09242">
    <property type="entry name" value="FCSD-flav_bind"/>
    <property type="match status" value="1"/>
</dbReference>
<evidence type="ECO:0000259" key="4">
    <source>
        <dbReference type="Pfam" id="PF09242"/>
    </source>
</evidence>
<dbReference type="Pfam" id="PF07992">
    <property type="entry name" value="Pyr_redox_2"/>
    <property type="match status" value="1"/>
</dbReference>
<dbReference type="InterPro" id="IPR015323">
    <property type="entry name" value="FlavoCytC_S_DH_flav-bd"/>
</dbReference>
<evidence type="ECO:0000313" key="6">
    <source>
        <dbReference type="EMBL" id="VAW84524.1"/>
    </source>
</evidence>
<dbReference type="PANTHER" id="PTHR43755">
    <property type="match status" value="1"/>
</dbReference>
<dbReference type="InterPro" id="IPR023753">
    <property type="entry name" value="FAD/NAD-binding_dom"/>
</dbReference>